<keyword evidence="8" id="KW-1185">Reference proteome</keyword>
<gene>
    <name evidence="4" type="primary">rlpA</name>
    <name evidence="7" type="ORF">SAMN05661077_2243</name>
</gene>
<keyword evidence="2 4" id="KW-0456">Lyase</keyword>
<evidence type="ECO:0000259" key="6">
    <source>
        <dbReference type="PROSITE" id="PS51724"/>
    </source>
</evidence>
<dbReference type="SUPFAM" id="SSF50685">
    <property type="entry name" value="Barwin-like endoglucanases"/>
    <property type="match status" value="1"/>
</dbReference>
<dbReference type="PANTHER" id="PTHR34183">
    <property type="entry name" value="ENDOLYTIC PEPTIDOGLYCAN TRANSGLYCOSYLASE RLPA"/>
    <property type="match status" value="1"/>
</dbReference>
<organism evidence="7 8">
    <name type="scientific">Thiohalorhabdus denitrificans</name>
    <dbReference type="NCBI Taxonomy" id="381306"/>
    <lineage>
        <taxon>Bacteria</taxon>
        <taxon>Pseudomonadati</taxon>
        <taxon>Pseudomonadota</taxon>
        <taxon>Gammaproteobacteria</taxon>
        <taxon>Thiohalorhabdales</taxon>
        <taxon>Thiohalorhabdaceae</taxon>
        <taxon>Thiohalorhabdus</taxon>
    </lineage>
</organism>
<comment type="function">
    <text evidence="4">Lytic transglycosylase with a strong preference for naked glycan strands that lack stem peptides.</text>
</comment>
<dbReference type="Pfam" id="PF03330">
    <property type="entry name" value="DPBB_1"/>
    <property type="match status" value="1"/>
</dbReference>
<sequence>MLGALLAFLVAGCATHPGEGHGPSGATSGGNKTSPYKVNGDWYHPLRTARGYQEEGLASWYGDKFHGRPTANGEVFDMHLPTAAHRTLPLPTLVRVTNLENGRSTQVRVNDRGPFVDTRERIIDLSYAAAKRLGMNKQGVARVQVEAIGGPGLEGPARARNGADGGGDRVYLQVGAFREEGNAERLRRRLRDLDLDPVEIANARQDGAPLFRVRIGPLPGVGRADDLAQHLHRQGLPTGHLVRD</sequence>
<dbReference type="NCBIfam" id="TIGR00413">
    <property type="entry name" value="rlpA"/>
    <property type="match status" value="1"/>
</dbReference>
<dbReference type="InterPro" id="IPR007730">
    <property type="entry name" value="SPOR-like_dom"/>
</dbReference>
<dbReference type="RefSeq" id="WP_054965646.1">
    <property type="nucleotide sequence ID" value="NZ_FMUN01000006.1"/>
</dbReference>
<dbReference type="InterPro" id="IPR009009">
    <property type="entry name" value="RlpA-like_DPBB"/>
</dbReference>
<dbReference type="InterPro" id="IPR034718">
    <property type="entry name" value="RlpA"/>
</dbReference>
<evidence type="ECO:0000256" key="5">
    <source>
        <dbReference type="RuleBase" id="RU003495"/>
    </source>
</evidence>
<name>A0A1G5G9X3_9GAMM</name>
<proteinExistence type="inferred from homology"/>
<evidence type="ECO:0000313" key="7">
    <source>
        <dbReference type="EMBL" id="SCY48099.1"/>
    </source>
</evidence>
<evidence type="ECO:0000256" key="1">
    <source>
        <dbReference type="ARBA" id="ARBA00022729"/>
    </source>
</evidence>
<keyword evidence="3 4" id="KW-0961">Cell wall biogenesis/degradation</keyword>
<dbReference type="CDD" id="cd22268">
    <property type="entry name" value="DPBB_RlpA-like"/>
    <property type="match status" value="1"/>
</dbReference>
<dbReference type="SUPFAM" id="SSF110997">
    <property type="entry name" value="Sporulation related repeat"/>
    <property type="match status" value="1"/>
</dbReference>
<dbReference type="GO" id="GO:0008932">
    <property type="term" value="F:lytic endotransglycosylase activity"/>
    <property type="evidence" value="ECO:0007669"/>
    <property type="project" value="UniProtKB-UniRule"/>
</dbReference>
<dbReference type="Gene3D" id="2.40.40.10">
    <property type="entry name" value="RlpA-like domain"/>
    <property type="match status" value="1"/>
</dbReference>
<dbReference type="InterPro" id="IPR036908">
    <property type="entry name" value="RlpA-like_sf"/>
</dbReference>
<dbReference type="HAMAP" id="MF_02071">
    <property type="entry name" value="RlpA"/>
    <property type="match status" value="1"/>
</dbReference>
<dbReference type="AlphaFoldDB" id="A0A1G5G9X3"/>
<dbReference type="EC" id="4.2.2.-" evidence="4"/>
<dbReference type="Pfam" id="PF05036">
    <property type="entry name" value="SPOR"/>
    <property type="match status" value="1"/>
</dbReference>
<evidence type="ECO:0000313" key="8">
    <source>
        <dbReference type="Proteomes" id="UP000183104"/>
    </source>
</evidence>
<dbReference type="Gene3D" id="3.30.70.1070">
    <property type="entry name" value="Sporulation related repeat"/>
    <property type="match status" value="1"/>
</dbReference>
<evidence type="ECO:0000256" key="4">
    <source>
        <dbReference type="HAMAP-Rule" id="MF_02071"/>
    </source>
</evidence>
<protein>
    <recommendedName>
        <fullName evidence="4">Endolytic peptidoglycan transglycosylase RlpA</fullName>
        <ecNumber evidence="4">4.2.2.-</ecNumber>
    </recommendedName>
</protein>
<accession>A0A1G5G9X3</accession>
<dbReference type="STRING" id="381306.AN478_05675"/>
<dbReference type="PROSITE" id="PS51724">
    <property type="entry name" value="SPOR"/>
    <property type="match status" value="1"/>
</dbReference>
<comment type="similarity">
    <text evidence="4 5">Belongs to the RlpA family.</text>
</comment>
<dbReference type="InterPro" id="IPR012997">
    <property type="entry name" value="RplA"/>
</dbReference>
<keyword evidence="1" id="KW-0732">Signal</keyword>
<evidence type="ECO:0000256" key="2">
    <source>
        <dbReference type="ARBA" id="ARBA00023239"/>
    </source>
</evidence>
<feature type="domain" description="SPOR" evidence="6">
    <location>
        <begin position="164"/>
        <end position="244"/>
    </location>
</feature>
<dbReference type="PANTHER" id="PTHR34183:SF1">
    <property type="entry name" value="ENDOLYTIC PEPTIDOGLYCAN TRANSGLYCOSYLASE RLPA"/>
    <property type="match status" value="1"/>
</dbReference>
<dbReference type="GO" id="GO:0042834">
    <property type="term" value="F:peptidoglycan binding"/>
    <property type="evidence" value="ECO:0007669"/>
    <property type="project" value="InterPro"/>
</dbReference>
<reference evidence="8" key="1">
    <citation type="submission" date="2016-10" db="EMBL/GenBank/DDBJ databases">
        <authorList>
            <person name="Varghese N."/>
        </authorList>
    </citation>
    <scope>NUCLEOTIDE SEQUENCE [LARGE SCALE GENOMIC DNA]</scope>
    <source>
        <strain evidence="8">HL 19</strain>
    </source>
</reference>
<dbReference type="EMBL" id="FMUN01000006">
    <property type="protein sequence ID" value="SCY48099.1"/>
    <property type="molecule type" value="Genomic_DNA"/>
</dbReference>
<evidence type="ECO:0000256" key="3">
    <source>
        <dbReference type="ARBA" id="ARBA00023316"/>
    </source>
</evidence>
<keyword evidence="7" id="KW-0449">Lipoprotein</keyword>
<dbReference type="GO" id="GO:0071555">
    <property type="term" value="P:cell wall organization"/>
    <property type="evidence" value="ECO:0007669"/>
    <property type="project" value="UniProtKB-KW"/>
</dbReference>
<dbReference type="GO" id="GO:0000270">
    <property type="term" value="P:peptidoglycan metabolic process"/>
    <property type="evidence" value="ECO:0007669"/>
    <property type="project" value="UniProtKB-UniRule"/>
</dbReference>
<dbReference type="Proteomes" id="UP000183104">
    <property type="component" value="Unassembled WGS sequence"/>
</dbReference>
<dbReference type="InterPro" id="IPR036680">
    <property type="entry name" value="SPOR-like_sf"/>
</dbReference>